<accession>A0ABV0K1G7</accession>
<dbReference type="RefSeq" id="WP_190696201.1">
    <property type="nucleotide sequence ID" value="NZ_JAMPKX010000002.1"/>
</dbReference>
<organism evidence="2 3">
    <name type="scientific">Leptolyngbya subtilissima DQ-A4</name>
    <dbReference type="NCBI Taxonomy" id="2933933"/>
    <lineage>
        <taxon>Bacteria</taxon>
        <taxon>Bacillati</taxon>
        <taxon>Cyanobacteriota</taxon>
        <taxon>Cyanophyceae</taxon>
        <taxon>Leptolyngbyales</taxon>
        <taxon>Leptolyngbyaceae</taxon>
        <taxon>Leptolyngbya group</taxon>
        <taxon>Leptolyngbya</taxon>
    </lineage>
</organism>
<dbReference type="EMBL" id="JAMPKX010000002">
    <property type="protein sequence ID" value="MEP0946519.1"/>
    <property type="molecule type" value="Genomic_DNA"/>
</dbReference>
<keyword evidence="1" id="KW-0472">Membrane</keyword>
<comment type="caution">
    <text evidence="2">The sequence shown here is derived from an EMBL/GenBank/DDBJ whole genome shotgun (WGS) entry which is preliminary data.</text>
</comment>
<evidence type="ECO:0000313" key="2">
    <source>
        <dbReference type="EMBL" id="MEP0946519.1"/>
    </source>
</evidence>
<proteinExistence type="predicted"/>
<keyword evidence="1" id="KW-1133">Transmembrane helix</keyword>
<name>A0ABV0K1G7_9CYAN</name>
<keyword evidence="3" id="KW-1185">Reference proteome</keyword>
<evidence type="ECO:0000313" key="3">
    <source>
        <dbReference type="Proteomes" id="UP001482513"/>
    </source>
</evidence>
<feature type="transmembrane region" description="Helical" evidence="1">
    <location>
        <begin position="6"/>
        <end position="28"/>
    </location>
</feature>
<evidence type="ECO:0000256" key="1">
    <source>
        <dbReference type="SAM" id="Phobius"/>
    </source>
</evidence>
<dbReference type="Proteomes" id="UP001482513">
    <property type="component" value="Unassembled WGS sequence"/>
</dbReference>
<sequence>MSYVSAFAFYMRAIALGILIALSAWTSLHLDNIDYRPKWQLIRLCPSPIAI</sequence>
<keyword evidence="1" id="KW-0812">Transmembrane</keyword>
<protein>
    <submittedName>
        <fullName evidence="2">Uncharacterized protein</fullName>
    </submittedName>
</protein>
<reference evidence="2 3" key="1">
    <citation type="submission" date="2022-04" db="EMBL/GenBank/DDBJ databases">
        <title>Positive selection, recombination, and allopatry shape intraspecific diversity of widespread and dominant cyanobacteria.</title>
        <authorList>
            <person name="Wei J."/>
            <person name="Shu W."/>
            <person name="Hu C."/>
        </authorList>
    </citation>
    <scope>NUCLEOTIDE SEQUENCE [LARGE SCALE GENOMIC DNA]</scope>
    <source>
        <strain evidence="2 3">DQ-A4</strain>
    </source>
</reference>
<gene>
    <name evidence="2" type="ORF">NC992_06520</name>
</gene>